<gene>
    <name evidence="2" type="ORF">CHL78_011045</name>
</gene>
<protein>
    <submittedName>
        <fullName evidence="2">DUF2871 domain-containing protein</fullName>
    </submittedName>
</protein>
<keyword evidence="3" id="KW-1185">Reference proteome</keyword>
<keyword evidence="1" id="KW-0812">Transmembrane</keyword>
<dbReference type="Proteomes" id="UP000215694">
    <property type="component" value="Unassembled WGS sequence"/>
</dbReference>
<keyword evidence="1" id="KW-1133">Transmembrane helix</keyword>
<feature type="transmembrane region" description="Helical" evidence="1">
    <location>
        <begin position="70"/>
        <end position="94"/>
    </location>
</feature>
<dbReference type="InterPro" id="IPR021299">
    <property type="entry name" value="DUF2871"/>
</dbReference>
<reference evidence="2 3" key="1">
    <citation type="journal article" date="2017" name="Genome Announc.">
        <title>Draft Genome Sequence of Romboutsia weinsteinii sp. nov. Strain CCRI-19649(T) Isolated from Surface Water.</title>
        <authorList>
            <person name="Maheux A.F."/>
            <person name="Boudreau D.K."/>
            <person name="Berube E."/>
            <person name="Boissinot M."/>
            <person name="Cantin P."/>
            <person name="Raymond F."/>
            <person name="Corbeil J."/>
            <person name="Omar R.F."/>
            <person name="Bergeron M.G."/>
        </authorList>
    </citation>
    <scope>NUCLEOTIDE SEQUENCE [LARGE SCALE GENOMIC DNA]</scope>
    <source>
        <strain evidence="2 3">CCRI-19649</strain>
    </source>
</reference>
<evidence type="ECO:0000256" key="1">
    <source>
        <dbReference type="SAM" id="Phobius"/>
    </source>
</evidence>
<dbReference type="OrthoDB" id="1644899at2"/>
<dbReference type="RefSeq" id="WP_094366935.1">
    <property type="nucleotide sequence ID" value="NZ_NOJY02000017.1"/>
</dbReference>
<accession>A0A371J2V8</accession>
<feature type="transmembrane region" description="Helical" evidence="1">
    <location>
        <begin position="39"/>
        <end position="58"/>
    </location>
</feature>
<evidence type="ECO:0000313" key="2">
    <source>
        <dbReference type="EMBL" id="RDY26998.1"/>
    </source>
</evidence>
<organism evidence="2 3">
    <name type="scientific">Romboutsia weinsteinii</name>
    <dbReference type="NCBI Taxonomy" id="2020949"/>
    <lineage>
        <taxon>Bacteria</taxon>
        <taxon>Bacillati</taxon>
        <taxon>Bacillota</taxon>
        <taxon>Clostridia</taxon>
        <taxon>Peptostreptococcales</taxon>
        <taxon>Peptostreptococcaceae</taxon>
        <taxon>Romboutsia</taxon>
    </lineage>
</organism>
<keyword evidence="1" id="KW-0472">Membrane</keyword>
<evidence type="ECO:0000313" key="3">
    <source>
        <dbReference type="Proteomes" id="UP000215694"/>
    </source>
</evidence>
<comment type="caution">
    <text evidence="2">The sequence shown here is derived from an EMBL/GenBank/DDBJ whole genome shotgun (WGS) entry which is preliminary data.</text>
</comment>
<name>A0A371J2V8_9FIRM</name>
<feature type="transmembrane region" description="Helical" evidence="1">
    <location>
        <begin position="106"/>
        <end position="126"/>
    </location>
</feature>
<dbReference type="AlphaFoldDB" id="A0A371J2V8"/>
<proteinExistence type="predicted"/>
<dbReference type="Pfam" id="PF11070">
    <property type="entry name" value="DUF2871"/>
    <property type="match status" value="1"/>
</dbReference>
<sequence length="145" mass="15952">MQKYIKLSTFYLVVGLLLGVFYREFTKLNDFSGVTVLSAAHTHTLVLGFIFFIIVLLLEKNFSISESKNFKAWIVIYNVGVLGLISTLVARGVLQVNGSEFAGLSHIAGLCHAILGVALIWFAVIVNKAVKIYDSKQVDKNNAKG</sequence>
<dbReference type="EMBL" id="NOJY02000017">
    <property type="protein sequence ID" value="RDY26998.1"/>
    <property type="molecule type" value="Genomic_DNA"/>
</dbReference>